<evidence type="ECO:0000313" key="15">
    <source>
        <dbReference type="EMBL" id="CAL4191671.1"/>
    </source>
</evidence>
<gene>
    <name evidence="15" type="ORF">MNOR_LOCUS36619</name>
</gene>
<dbReference type="PROSITE" id="PS01359">
    <property type="entry name" value="ZF_PHD_1"/>
    <property type="match status" value="1"/>
</dbReference>
<dbReference type="Pfam" id="PF00628">
    <property type="entry name" value="PHD"/>
    <property type="match status" value="1"/>
</dbReference>
<keyword evidence="6" id="KW-0805">Transcription regulation</keyword>
<feature type="non-terminal residue" evidence="15">
    <location>
        <position position="130"/>
    </location>
</feature>
<dbReference type="Proteomes" id="UP001497623">
    <property type="component" value="Unassembled WGS sequence"/>
</dbReference>
<evidence type="ECO:0000256" key="6">
    <source>
        <dbReference type="ARBA" id="ARBA00023015"/>
    </source>
</evidence>
<evidence type="ECO:0000256" key="4">
    <source>
        <dbReference type="ARBA" id="ARBA00022771"/>
    </source>
</evidence>
<keyword evidence="2" id="KW-0597">Phosphoprotein</keyword>
<dbReference type="InterPro" id="IPR019787">
    <property type="entry name" value="Znf_PHD-finger"/>
</dbReference>
<protein>
    <recommendedName>
        <fullName evidence="10">CXXC-type zinc finger protein 1</fullName>
    </recommendedName>
    <alternativeName>
        <fullName evidence="11">PHD finger and CXXC domain-containing protein 1</fullName>
    </alternativeName>
</protein>
<evidence type="ECO:0000256" key="10">
    <source>
        <dbReference type="ARBA" id="ARBA00023828"/>
    </source>
</evidence>
<keyword evidence="9" id="KW-0539">Nucleus</keyword>
<evidence type="ECO:0000256" key="11">
    <source>
        <dbReference type="ARBA" id="ARBA00081451"/>
    </source>
</evidence>
<keyword evidence="7" id="KW-0238">DNA-binding</keyword>
<keyword evidence="4 12" id="KW-0863">Zinc-finger</keyword>
<dbReference type="SMART" id="SM00249">
    <property type="entry name" value="PHD"/>
    <property type="match status" value="1"/>
</dbReference>
<evidence type="ECO:0000259" key="14">
    <source>
        <dbReference type="PROSITE" id="PS50016"/>
    </source>
</evidence>
<dbReference type="InterPro" id="IPR011011">
    <property type="entry name" value="Znf_FYVE_PHD"/>
</dbReference>
<feature type="domain" description="PHD-type" evidence="14">
    <location>
        <begin position="30"/>
        <end position="80"/>
    </location>
</feature>
<dbReference type="FunFam" id="3.30.40.10:FF:000138">
    <property type="entry name" value="CXXC-type zinc finger protein 1"/>
    <property type="match status" value="1"/>
</dbReference>
<dbReference type="SUPFAM" id="SSF57903">
    <property type="entry name" value="FYVE/PHD zinc finger"/>
    <property type="match status" value="1"/>
</dbReference>
<dbReference type="AlphaFoldDB" id="A0AAV2SJJ2"/>
<evidence type="ECO:0000256" key="8">
    <source>
        <dbReference type="ARBA" id="ARBA00023163"/>
    </source>
</evidence>
<evidence type="ECO:0000256" key="2">
    <source>
        <dbReference type="ARBA" id="ARBA00022553"/>
    </source>
</evidence>
<evidence type="ECO:0000256" key="1">
    <source>
        <dbReference type="ARBA" id="ARBA00004123"/>
    </source>
</evidence>
<evidence type="ECO:0000256" key="12">
    <source>
        <dbReference type="PROSITE-ProRule" id="PRU00146"/>
    </source>
</evidence>
<evidence type="ECO:0000256" key="3">
    <source>
        <dbReference type="ARBA" id="ARBA00022723"/>
    </source>
</evidence>
<sequence>QNDIARQFDLPERQTKLNTMLREEGLRDEQVYCICRTADVSRFMIGCDRCEEWYHGDCINITEQEANKIRKFFCQKCRETRPGLEIKYKIKKEKRNHNDTKHHKDKEKHKDKHSSSKTKSGSSKSSHRCG</sequence>
<dbReference type="InterPro" id="IPR019786">
    <property type="entry name" value="Zinc_finger_PHD-type_CS"/>
</dbReference>
<feature type="region of interest" description="Disordered" evidence="13">
    <location>
        <begin position="88"/>
        <end position="130"/>
    </location>
</feature>
<dbReference type="Gene3D" id="3.30.40.10">
    <property type="entry name" value="Zinc/RING finger domain, C3HC4 (zinc finger)"/>
    <property type="match status" value="1"/>
</dbReference>
<comment type="caution">
    <text evidence="15">The sequence shown here is derived from an EMBL/GenBank/DDBJ whole genome shotgun (WGS) entry which is preliminary data.</text>
</comment>
<feature type="compositionally biased region" description="Basic residues" evidence="13">
    <location>
        <begin position="89"/>
        <end position="116"/>
    </location>
</feature>
<evidence type="ECO:0000256" key="9">
    <source>
        <dbReference type="ARBA" id="ARBA00023242"/>
    </source>
</evidence>
<dbReference type="GO" id="GO:0003677">
    <property type="term" value="F:DNA binding"/>
    <property type="evidence" value="ECO:0007669"/>
    <property type="project" value="UniProtKB-KW"/>
</dbReference>
<keyword evidence="8" id="KW-0804">Transcription</keyword>
<name>A0AAV2SJJ2_MEGNR</name>
<dbReference type="GO" id="GO:0008270">
    <property type="term" value="F:zinc ion binding"/>
    <property type="evidence" value="ECO:0007669"/>
    <property type="project" value="UniProtKB-KW"/>
</dbReference>
<dbReference type="InterPro" id="IPR013083">
    <property type="entry name" value="Znf_RING/FYVE/PHD"/>
</dbReference>
<evidence type="ECO:0000313" key="16">
    <source>
        <dbReference type="Proteomes" id="UP001497623"/>
    </source>
</evidence>
<accession>A0AAV2SJJ2</accession>
<dbReference type="PANTHER" id="PTHR46174">
    <property type="entry name" value="CXXC-TYPE ZINC FINGER PROTEIN 1"/>
    <property type="match status" value="1"/>
</dbReference>
<dbReference type="EMBL" id="CAXKWB010067985">
    <property type="protein sequence ID" value="CAL4191671.1"/>
    <property type="molecule type" value="Genomic_DNA"/>
</dbReference>
<keyword evidence="3" id="KW-0479">Metal-binding</keyword>
<dbReference type="InterPro" id="IPR001965">
    <property type="entry name" value="Znf_PHD"/>
</dbReference>
<dbReference type="GO" id="GO:0048188">
    <property type="term" value="C:Set1C/COMPASS complex"/>
    <property type="evidence" value="ECO:0007669"/>
    <property type="project" value="InterPro"/>
</dbReference>
<dbReference type="GO" id="GO:0045893">
    <property type="term" value="P:positive regulation of DNA-templated transcription"/>
    <property type="evidence" value="ECO:0007669"/>
    <property type="project" value="TreeGrafter"/>
</dbReference>
<evidence type="ECO:0000256" key="5">
    <source>
        <dbReference type="ARBA" id="ARBA00022833"/>
    </source>
</evidence>
<evidence type="ECO:0000256" key="7">
    <source>
        <dbReference type="ARBA" id="ARBA00023125"/>
    </source>
</evidence>
<feature type="non-terminal residue" evidence="15">
    <location>
        <position position="1"/>
    </location>
</feature>
<proteinExistence type="predicted"/>
<keyword evidence="5" id="KW-0862">Zinc</keyword>
<dbReference type="InterPro" id="IPR037869">
    <property type="entry name" value="Spp1/CFP1"/>
</dbReference>
<reference evidence="15 16" key="1">
    <citation type="submission" date="2024-05" db="EMBL/GenBank/DDBJ databases">
        <authorList>
            <person name="Wallberg A."/>
        </authorList>
    </citation>
    <scope>NUCLEOTIDE SEQUENCE [LARGE SCALE GENOMIC DNA]</scope>
</reference>
<organism evidence="15 16">
    <name type="scientific">Meganyctiphanes norvegica</name>
    <name type="common">Northern krill</name>
    <name type="synonym">Thysanopoda norvegica</name>
    <dbReference type="NCBI Taxonomy" id="48144"/>
    <lineage>
        <taxon>Eukaryota</taxon>
        <taxon>Metazoa</taxon>
        <taxon>Ecdysozoa</taxon>
        <taxon>Arthropoda</taxon>
        <taxon>Crustacea</taxon>
        <taxon>Multicrustacea</taxon>
        <taxon>Malacostraca</taxon>
        <taxon>Eumalacostraca</taxon>
        <taxon>Eucarida</taxon>
        <taxon>Euphausiacea</taxon>
        <taxon>Euphausiidae</taxon>
        <taxon>Meganyctiphanes</taxon>
    </lineage>
</organism>
<comment type="subcellular location">
    <subcellularLocation>
        <location evidence="1">Nucleus</location>
    </subcellularLocation>
</comment>
<keyword evidence="16" id="KW-1185">Reference proteome</keyword>
<dbReference type="PANTHER" id="PTHR46174:SF1">
    <property type="entry name" value="CXXC-TYPE ZINC FINGER PROTEIN 1"/>
    <property type="match status" value="1"/>
</dbReference>
<dbReference type="PROSITE" id="PS50016">
    <property type="entry name" value="ZF_PHD_2"/>
    <property type="match status" value="1"/>
</dbReference>
<evidence type="ECO:0000256" key="13">
    <source>
        <dbReference type="SAM" id="MobiDB-lite"/>
    </source>
</evidence>